<reference evidence="1" key="3">
    <citation type="submission" date="2011-03" db="EMBL/GenBank/DDBJ databases">
        <title>Annotation of Magnaporthe poae ATCC 64411.</title>
        <authorList>
            <person name="Ma L.-J."/>
            <person name="Dead R."/>
            <person name="Young S.K."/>
            <person name="Zeng Q."/>
            <person name="Gargeya S."/>
            <person name="Fitzgerald M."/>
            <person name="Haas B."/>
            <person name="Abouelleil A."/>
            <person name="Alvarado L."/>
            <person name="Arachchi H.M."/>
            <person name="Berlin A."/>
            <person name="Brown A."/>
            <person name="Chapman S.B."/>
            <person name="Chen Z."/>
            <person name="Dunbar C."/>
            <person name="Freedman E."/>
            <person name="Gearin G."/>
            <person name="Gellesch M."/>
            <person name="Goldberg J."/>
            <person name="Griggs A."/>
            <person name="Gujja S."/>
            <person name="Heiman D."/>
            <person name="Howarth C."/>
            <person name="Larson L."/>
            <person name="Lui A."/>
            <person name="MacDonald P.J.P."/>
            <person name="Mehta T."/>
            <person name="Montmayeur A."/>
            <person name="Murphy C."/>
            <person name="Neiman D."/>
            <person name="Pearson M."/>
            <person name="Priest M."/>
            <person name="Roberts A."/>
            <person name="Saif S."/>
            <person name="Shea T."/>
            <person name="Shenoy N."/>
            <person name="Sisk P."/>
            <person name="Stolte C."/>
            <person name="Sykes S."/>
            <person name="Yandava C."/>
            <person name="Wortman J."/>
            <person name="Nusbaum C."/>
            <person name="Birren B."/>
        </authorList>
    </citation>
    <scope>NUCLEOTIDE SEQUENCE</scope>
    <source>
        <strain evidence="1">ATCC 64411</strain>
    </source>
</reference>
<dbReference type="Proteomes" id="UP000011715">
    <property type="component" value="Unassembled WGS sequence"/>
</dbReference>
<dbReference type="OrthoDB" id="407198at2759"/>
<reference evidence="1" key="1">
    <citation type="submission" date="2010-05" db="EMBL/GenBank/DDBJ databases">
        <title>The Genome Sequence of Magnaporthe poae strain ATCC 64411.</title>
        <authorList>
            <consortium name="The Broad Institute Genome Sequencing Platform"/>
            <consortium name="Broad Institute Genome Sequencing Center for Infectious Disease"/>
            <person name="Ma L.-J."/>
            <person name="Dead R."/>
            <person name="Young S."/>
            <person name="Zeng Q."/>
            <person name="Koehrsen M."/>
            <person name="Alvarado L."/>
            <person name="Berlin A."/>
            <person name="Chapman S.B."/>
            <person name="Chen Z."/>
            <person name="Freedman E."/>
            <person name="Gellesch M."/>
            <person name="Goldberg J."/>
            <person name="Griggs A."/>
            <person name="Gujja S."/>
            <person name="Heilman E.R."/>
            <person name="Heiman D."/>
            <person name="Hepburn T."/>
            <person name="Howarth C."/>
            <person name="Jen D."/>
            <person name="Larson L."/>
            <person name="Mehta T."/>
            <person name="Neiman D."/>
            <person name="Pearson M."/>
            <person name="Roberts A."/>
            <person name="Saif S."/>
            <person name="Shea T."/>
            <person name="Shenoy N."/>
            <person name="Sisk P."/>
            <person name="Stolte C."/>
            <person name="Sykes S."/>
            <person name="Walk T."/>
            <person name="White J."/>
            <person name="Yandava C."/>
            <person name="Haas B."/>
            <person name="Nusbaum C."/>
            <person name="Birren B."/>
        </authorList>
    </citation>
    <scope>NUCLEOTIDE SEQUENCE</scope>
    <source>
        <strain evidence="1">ATCC 64411</strain>
    </source>
</reference>
<organism evidence="2 3">
    <name type="scientific">Magnaporthiopsis poae (strain ATCC 64411 / 73-15)</name>
    <name type="common">Kentucky bluegrass fungus</name>
    <name type="synonym">Magnaporthe poae</name>
    <dbReference type="NCBI Taxonomy" id="644358"/>
    <lineage>
        <taxon>Eukaryota</taxon>
        <taxon>Fungi</taxon>
        <taxon>Dikarya</taxon>
        <taxon>Ascomycota</taxon>
        <taxon>Pezizomycotina</taxon>
        <taxon>Sordariomycetes</taxon>
        <taxon>Sordariomycetidae</taxon>
        <taxon>Magnaporthales</taxon>
        <taxon>Magnaporthaceae</taxon>
        <taxon>Magnaporthiopsis</taxon>
    </lineage>
</organism>
<dbReference type="EnsemblFungi" id="MAPG_11661T0">
    <property type="protein sequence ID" value="MAPG_11661T0"/>
    <property type="gene ID" value="MAPG_11661"/>
</dbReference>
<accession>A0A0C4EFV3</accession>
<reference evidence="2" key="5">
    <citation type="submission" date="2015-06" db="UniProtKB">
        <authorList>
            <consortium name="EnsemblFungi"/>
        </authorList>
    </citation>
    <scope>IDENTIFICATION</scope>
    <source>
        <strain evidence="2">ATCC 64411</strain>
    </source>
</reference>
<evidence type="ECO:0000313" key="3">
    <source>
        <dbReference type="Proteomes" id="UP000011715"/>
    </source>
</evidence>
<reference evidence="2" key="4">
    <citation type="journal article" date="2015" name="G3 (Bethesda)">
        <title>Genome sequences of three phytopathogenic species of the Magnaporthaceae family of fungi.</title>
        <authorList>
            <person name="Okagaki L.H."/>
            <person name="Nunes C.C."/>
            <person name="Sailsbery J."/>
            <person name="Clay B."/>
            <person name="Brown D."/>
            <person name="John T."/>
            <person name="Oh Y."/>
            <person name="Young N."/>
            <person name="Fitzgerald M."/>
            <person name="Haas B.J."/>
            <person name="Zeng Q."/>
            <person name="Young S."/>
            <person name="Adiconis X."/>
            <person name="Fan L."/>
            <person name="Levin J.Z."/>
            <person name="Mitchell T.K."/>
            <person name="Okubara P.A."/>
            <person name="Farman M.L."/>
            <person name="Kohn L.M."/>
            <person name="Birren B."/>
            <person name="Ma L.-J."/>
            <person name="Dean R.A."/>
        </authorList>
    </citation>
    <scope>NUCLEOTIDE SEQUENCE</scope>
    <source>
        <strain evidence="2">ATCC 64411 / 73-15</strain>
    </source>
</reference>
<dbReference type="AlphaFoldDB" id="A0A0C4EFV3"/>
<dbReference type="VEuPathDB" id="FungiDB:MAPG_11661"/>
<sequence length="81" mass="9056">MSEWIEEWIENRGRRESGGRVPNFEALSEVNDLVDEVEYGSARGDGGGGLEISFWHAPRDGFFSADWLVEYGFDEVEGGLA</sequence>
<reference evidence="3" key="2">
    <citation type="submission" date="2010-05" db="EMBL/GenBank/DDBJ databases">
        <title>The genome sequence of Magnaporthe poae strain ATCC 64411.</title>
        <authorList>
            <person name="Ma L.-J."/>
            <person name="Dead R."/>
            <person name="Young S."/>
            <person name="Zeng Q."/>
            <person name="Koehrsen M."/>
            <person name="Alvarado L."/>
            <person name="Berlin A."/>
            <person name="Chapman S.B."/>
            <person name="Chen Z."/>
            <person name="Freedman E."/>
            <person name="Gellesch M."/>
            <person name="Goldberg J."/>
            <person name="Griggs A."/>
            <person name="Gujja S."/>
            <person name="Heilman E.R."/>
            <person name="Heiman D."/>
            <person name="Hepburn T."/>
            <person name="Howarth C."/>
            <person name="Jen D."/>
            <person name="Larson L."/>
            <person name="Mehta T."/>
            <person name="Neiman D."/>
            <person name="Pearson M."/>
            <person name="Roberts A."/>
            <person name="Saif S."/>
            <person name="Shea T."/>
            <person name="Shenoy N."/>
            <person name="Sisk P."/>
            <person name="Stolte C."/>
            <person name="Sykes S."/>
            <person name="Walk T."/>
            <person name="White J."/>
            <person name="Yandava C."/>
            <person name="Haas B."/>
            <person name="Nusbaum C."/>
            <person name="Birren B."/>
        </authorList>
    </citation>
    <scope>NUCLEOTIDE SEQUENCE [LARGE SCALE GENOMIC DNA]</scope>
    <source>
        <strain evidence="3">ATCC 64411 / 73-15</strain>
    </source>
</reference>
<dbReference type="EMBL" id="GL876986">
    <property type="protein sequence ID" value="KLU92759.1"/>
    <property type="molecule type" value="Genomic_DNA"/>
</dbReference>
<protein>
    <submittedName>
        <fullName evidence="1 2">Uncharacterized protein</fullName>
    </submittedName>
</protein>
<dbReference type="eggNOG" id="KOG3752">
    <property type="taxonomic scope" value="Eukaryota"/>
</dbReference>
<gene>
    <name evidence="1" type="ORF">MAPG_11661</name>
</gene>
<evidence type="ECO:0000313" key="1">
    <source>
        <dbReference type="EMBL" id="KLU92759.1"/>
    </source>
</evidence>
<name>A0A0C4EFV3_MAGP6</name>
<proteinExistence type="predicted"/>
<evidence type="ECO:0000313" key="2">
    <source>
        <dbReference type="EnsemblFungi" id="MAPG_11661T0"/>
    </source>
</evidence>
<dbReference type="EMBL" id="ADBL01002900">
    <property type="status" value="NOT_ANNOTATED_CDS"/>
    <property type="molecule type" value="Genomic_DNA"/>
</dbReference>
<keyword evidence="3" id="KW-1185">Reference proteome</keyword>
<dbReference type="STRING" id="644358.A0A0C4EFV3"/>